<dbReference type="Pfam" id="PF02653">
    <property type="entry name" value="BPD_transp_2"/>
    <property type="match status" value="1"/>
</dbReference>
<keyword evidence="5 6" id="KW-0472">Membrane</keyword>
<evidence type="ECO:0000256" key="6">
    <source>
        <dbReference type="SAM" id="Phobius"/>
    </source>
</evidence>
<feature type="transmembrane region" description="Helical" evidence="6">
    <location>
        <begin position="227"/>
        <end position="256"/>
    </location>
</feature>
<dbReference type="Proteomes" id="UP001595711">
    <property type="component" value="Unassembled WGS sequence"/>
</dbReference>
<feature type="transmembrane region" description="Helical" evidence="6">
    <location>
        <begin position="331"/>
        <end position="351"/>
    </location>
</feature>
<protein>
    <submittedName>
        <fullName evidence="7">Branched-chain amino acid ABC transporter permease</fullName>
    </submittedName>
</protein>
<keyword evidence="2" id="KW-1003">Cell membrane</keyword>
<dbReference type="InterPro" id="IPR043428">
    <property type="entry name" value="LivM-like"/>
</dbReference>
<comment type="caution">
    <text evidence="7">The sequence shown here is derived from an EMBL/GenBank/DDBJ whole genome shotgun (WGS) entry which is preliminary data.</text>
</comment>
<feature type="transmembrane region" description="Helical" evidence="6">
    <location>
        <begin position="127"/>
        <end position="147"/>
    </location>
</feature>
<dbReference type="CDD" id="cd06581">
    <property type="entry name" value="TM_PBP1_LivM_like"/>
    <property type="match status" value="1"/>
</dbReference>
<feature type="transmembrane region" description="Helical" evidence="6">
    <location>
        <begin position="268"/>
        <end position="298"/>
    </location>
</feature>
<feature type="transmembrane region" description="Helical" evidence="6">
    <location>
        <begin position="20"/>
        <end position="38"/>
    </location>
</feature>
<dbReference type="PANTHER" id="PTHR30482">
    <property type="entry name" value="HIGH-AFFINITY BRANCHED-CHAIN AMINO ACID TRANSPORT SYSTEM PERMEASE"/>
    <property type="match status" value="1"/>
</dbReference>
<feature type="transmembrane region" description="Helical" evidence="6">
    <location>
        <begin position="305"/>
        <end position="325"/>
    </location>
</feature>
<feature type="transmembrane region" description="Helical" evidence="6">
    <location>
        <begin position="44"/>
        <end position="63"/>
    </location>
</feature>
<gene>
    <name evidence="7" type="ORF">ACFOOQ_14250</name>
</gene>
<evidence type="ECO:0000313" key="8">
    <source>
        <dbReference type="Proteomes" id="UP001595711"/>
    </source>
</evidence>
<proteinExistence type="predicted"/>
<evidence type="ECO:0000256" key="1">
    <source>
        <dbReference type="ARBA" id="ARBA00004651"/>
    </source>
</evidence>
<dbReference type="RefSeq" id="WP_379727818.1">
    <property type="nucleotide sequence ID" value="NZ_JBHRYJ010000003.1"/>
</dbReference>
<keyword evidence="4 6" id="KW-1133">Transmembrane helix</keyword>
<evidence type="ECO:0000256" key="4">
    <source>
        <dbReference type="ARBA" id="ARBA00022989"/>
    </source>
</evidence>
<dbReference type="PANTHER" id="PTHR30482:SF17">
    <property type="entry name" value="ABC TRANSPORTER ATP-BINDING PROTEIN"/>
    <property type="match status" value="1"/>
</dbReference>
<keyword evidence="3 6" id="KW-0812">Transmembrane</keyword>
<evidence type="ECO:0000256" key="3">
    <source>
        <dbReference type="ARBA" id="ARBA00022692"/>
    </source>
</evidence>
<dbReference type="EMBL" id="JBHRYJ010000003">
    <property type="protein sequence ID" value="MFC3676715.1"/>
    <property type="molecule type" value="Genomic_DNA"/>
</dbReference>
<feature type="transmembrane region" description="Helical" evidence="6">
    <location>
        <begin position="98"/>
        <end position="120"/>
    </location>
</feature>
<accession>A0ABV7VGS7</accession>
<comment type="subcellular location">
    <subcellularLocation>
        <location evidence="1">Cell membrane</location>
        <topology evidence="1">Multi-pass membrane protein</topology>
    </subcellularLocation>
</comment>
<evidence type="ECO:0000256" key="2">
    <source>
        <dbReference type="ARBA" id="ARBA00022475"/>
    </source>
</evidence>
<feature type="transmembrane region" description="Helical" evidence="6">
    <location>
        <begin position="185"/>
        <end position="206"/>
    </location>
</feature>
<evidence type="ECO:0000313" key="7">
    <source>
        <dbReference type="EMBL" id="MFC3676715.1"/>
    </source>
</evidence>
<keyword evidence="8" id="KW-1185">Reference proteome</keyword>
<reference evidence="8" key="1">
    <citation type="journal article" date="2019" name="Int. J. Syst. Evol. Microbiol.">
        <title>The Global Catalogue of Microorganisms (GCM) 10K type strain sequencing project: providing services to taxonomists for standard genome sequencing and annotation.</title>
        <authorList>
            <consortium name="The Broad Institute Genomics Platform"/>
            <consortium name="The Broad Institute Genome Sequencing Center for Infectious Disease"/>
            <person name="Wu L."/>
            <person name="Ma J."/>
        </authorList>
    </citation>
    <scope>NUCLEOTIDE SEQUENCE [LARGE SCALE GENOMIC DNA]</scope>
    <source>
        <strain evidence="8">KCTC 42182</strain>
    </source>
</reference>
<sequence>MPKNLLHSLLSGDYPRSKPLAAALVVILVCLAFAPFVFPGSQPLNVAAKICIFIILVASYDLLLGYTGIVSFAHTMFYGIGGYGVAVAMYSFSPTWGALGLGILAAILLAAALALLIGLFSLRVRAIFFAMITLAVASAFAILASQLNELTGGEDGRSYKVPELLRPSFRLVQERVLDVSINGKIITYYLIFFAALILFLLALRVVNSPFGRVLQAIRENDFRAEALGYRVVVYRSIANCLSAGMATLAGVLMALWLRYTGPDTTLSFAIMIDILLMVVIGGMGTLYGSVLGATIFILAENYLQVLMGELSDALAGAGIPVLPVLFQADRWLLWLGVLFVLSVYFFPAGIVGKLRQMRS</sequence>
<dbReference type="InterPro" id="IPR001851">
    <property type="entry name" value="ABC_transp_permease"/>
</dbReference>
<organism evidence="7 8">
    <name type="scientific">Ferrovibrio xuzhouensis</name>
    <dbReference type="NCBI Taxonomy" id="1576914"/>
    <lineage>
        <taxon>Bacteria</taxon>
        <taxon>Pseudomonadati</taxon>
        <taxon>Pseudomonadota</taxon>
        <taxon>Alphaproteobacteria</taxon>
        <taxon>Rhodospirillales</taxon>
        <taxon>Rhodospirillaceae</taxon>
        <taxon>Ferrovibrio</taxon>
    </lineage>
</organism>
<evidence type="ECO:0000256" key="5">
    <source>
        <dbReference type="ARBA" id="ARBA00023136"/>
    </source>
</evidence>
<name>A0ABV7VGS7_9PROT</name>